<reference evidence="9" key="2">
    <citation type="submission" date="2016-10" db="EMBL/GenBank/DDBJ databases">
        <authorList>
            <person name="Varghese N."/>
            <person name="Submissions S."/>
        </authorList>
    </citation>
    <scope>NUCLEOTIDE SEQUENCE [LARGE SCALE GENOMIC DNA]</scope>
    <source>
        <strain evidence="9">CPCC 202695</strain>
    </source>
</reference>
<evidence type="ECO:0000256" key="5">
    <source>
        <dbReference type="ARBA" id="ARBA00023244"/>
    </source>
</evidence>
<dbReference type="STRING" id="589382.SAMN04489721_0878"/>
<gene>
    <name evidence="7" type="ORF">BCL57_001987</name>
    <name evidence="8" type="ORF">SAMN04489721_0878</name>
</gene>
<dbReference type="GO" id="GO:0004851">
    <property type="term" value="F:uroporphyrin-III C-methyltransferase activity"/>
    <property type="evidence" value="ECO:0007669"/>
    <property type="project" value="UniProtKB-EC"/>
</dbReference>
<dbReference type="CDD" id="cd11642">
    <property type="entry name" value="SUMT"/>
    <property type="match status" value="1"/>
</dbReference>
<dbReference type="GO" id="GO:0019354">
    <property type="term" value="P:siroheme biosynthetic process"/>
    <property type="evidence" value="ECO:0007669"/>
    <property type="project" value="InterPro"/>
</dbReference>
<dbReference type="PANTHER" id="PTHR45790">
    <property type="entry name" value="SIROHEME SYNTHASE-RELATED"/>
    <property type="match status" value="1"/>
</dbReference>
<protein>
    <recommendedName>
        <fullName evidence="1">uroporphyrinogen-III C-methyltransferase</fullName>
        <ecNumber evidence="1">2.1.1.107</ecNumber>
    </recommendedName>
</protein>
<keyword evidence="10" id="KW-1185">Reference proteome</keyword>
<dbReference type="InterPro" id="IPR006366">
    <property type="entry name" value="CobA/CysG_C"/>
</dbReference>
<evidence type="ECO:0000313" key="9">
    <source>
        <dbReference type="Proteomes" id="UP000199482"/>
    </source>
</evidence>
<accession>A0A1H1Q000</accession>
<dbReference type="NCBIfam" id="TIGR01469">
    <property type="entry name" value="cobA_cysG_Cterm"/>
    <property type="match status" value="1"/>
</dbReference>
<evidence type="ECO:0000256" key="3">
    <source>
        <dbReference type="ARBA" id="ARBA00022679"/>
    </source>
</evidence>
<dbReference type="InterPro" id="IPR035996">
    <property type="entry name" value="4pyrrol_Methylase_sf"/>
</dbReference>
<dbReference type="EC" id="2.1.1.107" evidence="1"/>
<dbReference type="Proteomes" id="UP000893823">
    <property type="component" value="Unassembled WGS sequence"/>
</dbReference>
<dbReference type="InterPro" id="IPR014776">
    <property type="entry name" value="4pyrrole_Mease_sub2"/>
</dbReference>
<evidence type="ECO:0000313" key="7">
    <source>
        <dbReference type="EMBL" id="MCP2367828.1"/>
    </source>
</evidence>
<dbReference type="EMBL" id="LT629755">
    <property type="protein sequence ID" value="SDS16765.1"/>
    <property type="molecule type" value="Genomic_DNA"/>
</dbReference>
<dbReference type="AlphaFoldDB" id="A0A1H1Q000"/>
<keyword evidence="5" id="KW-0627">Porphyrin biosynthesis</keyword>
<evidence type="ECO:0000256" key="2">
    <source>
        <dbReference type="ARBA" id="ARBA00022603"/>
    </source>
</evidence>
<evidence type="ECO:0000313" key="10">
    <source>
        <dbReference type="Proteomes" id="UP000893823"/>
    </source>
</evidence>
<keyword evidence="2 8" id="KW-0489">Methyltransferase</keyword>
<keyword evidence="4" id="KW-0949">S-adenosyl-L-methionine</keyword>
<reference evidence="8" key="1">
    <citation type="submission" date="2016-10" db="EMBL/GenBank/DDBJ databases">
        <authorList>
            <person name="de Groot N.N."/>
        </authorList>
    </citation>
    <scope>NUCLEOTIDE SEQUENCE [LARGE SCALE GENOMIC DNA]</scope>
    <source>
        <strain evidence="8">CPCC 202695</strain>
    </source>
</reference>
<dbReference type="InterPro" id="IPR000878">
    <property type="entry name" value="4pyrrol_Mease"/>
</dbReference>
<dbReference type="EMBL" id="SODL02000003">
    <property type="protein sequence ID" value="MCP2367828.1"/>
    <property type="molecule type" value="Genomic_DNA"/>
</dbReference>
<dbReference type="NCBIfam" id="NF004790">
    <property type="entry name" value="PRK06136.1"/>
    <property type="match status" value="1"/>
</dbReference>
<feature type="domain" description="Tetrapyrrole methylase" evidence="6">
    <location>
        <begin position="4"/>
        <end position="210"/>
    </location>
</feature>
<dbReference type="Proteomes" id="UP000199482">
    <property type="component" value="Chromosome I"/>
</dbReference>
<dbReference type="OrthoDB" id="9815856at2"/>
<dbReference type="RefSeq" id="WP_092669572.1">
    <property type="nucleotide sequence ID" value="NZ_BMDN01000003.1"/>
</dbReference>
<organism evidence="8 9">
    <name type="scientific">Agromyces flavus</name>
    <dbReference type="NCBI Taxonomy" id="589382"/>
    <lineage>
        <taxon>Bacteria</taxon>
        <taxon>Bacillati</taxon>
        <taxon>Actinomycetota</taxon>
        <taxon>Actinomycetes</taxon>
        <taxon>Micrococcales</taxon>
        <taxon>Microbacteriaceae</taxon>
        <taxon>Agromyces</taxon>
    </lineage>
</organism>
<evidence type="ECO:0000259" key="6">
    <source>
        <dbReference type="Pfam" id="PF00590"/>
    </source>
</evidence>
<dbReference type="PANTHER" id="PTHR45790:SF3">
    <property type="entry name" value="S-ADENOSYL-L-METHIONINE-DEPENDENT UROPORPHYRINOGEN III METHYLTRANSFERASE, CHLOROPLASTIC"/>
    <property type="match status" value="1"/>
</dbReference>
<proteinExistence type="predicted"/>
<keyword evidence="3 8" id="KW-0808">Transferase</keyword>
<dbReference type="InterPro" id="IPR050161">
    <property type="entry name" value="Siro_Cobalamin_biosynth"/>
</dbReference>
<name>A0A1H1Q000_9MICO</name>
<evidence type="ECO:0000256" key="1">
    <source>
        <dbReference type="ARBA" id="ARBA00012162"/>
    </source>
</evidence>
<dbReference type="InterPro" id="IPR014777">
    <property type="entry name" value="4pyrrole_Mease_sub1"/>
</dbReference>
<dbReference type="Gene3D" id="3.40.1010.10">
    <property type="entry name" value="Cobalt-precorrin-4 Transmethylase, Domain 1"/>
    <property type="match status" value="1"/>
</dbReference>
<evidence type="ECO:0000256" key="4">
    <source>
        <dbReference type="ARBA" id="ARBA00022691"/>
    </source>
</evidence>
<dbReference type="SUPFAM" id="SSF53790">
    <property type="entry name" value="Tetrapyrrole methylase"/>
    <property type="match status" value="1"/>
</dbReference>
<dbReference type="GO" id="GO:0032259">
    <property type="term" value="P:methylation"/>
    <property type="evidence" value="ECO:0007669"/>
    <property type="project" value="UniProtKB-KW"/>
</dbReference>
<dbReference type="Pfam" id="PF00590">
    <property type="entry name" value="TP_methylase"/>
    <property type="match status" value="1"/>
</dbReference>
<dbReference type="Gene3D" id="3.30.950.10">
    <property type="entry name" value="Methyltransferase, Cobalt-precorrin-4 Transmethylase, Domain 2"/>
    <property type="match status" value="1"/>
</dbReference>
<dbReference type="FunFam" id="3.40.1010.10:FF:000001">
    <property type="entry name" value="Siroheme synthase"/>
    <property type="match status" value="1"/>
</dbReference>
<evidence type="ECO:0000313" key="8">
    <source>
        <dbReference type="EMBL" id="SDS16765.1"/>
    </source>
</evidence>
<reference evidence="7" key="3">
    <citation type="submission" date="2022-06" db="EMBL/GenBank/DDBJ databases">
        <title>Genomic Encyclopedia of Type Strains, Phase III (KMG-III): the genomes of soil and plant-associated and newly described type strains.</title>
        <authorList>
            <person name="Whitman W."/>
        </authorList>
    </citation>
    <scope>NUCLEOTIDE SEQUENCE</scope>
    <source>
        <strain evidence="7">CPCC 202695</strain>
    </source>
</reference>
<sequence>MTGRVTLVGGGPGREDLLTIAAVRALGAADVVLYDRLAPHARLAELAPDAELVDVGKRPGHHAIPQQEIEALLVGHALAGRHAVRLKGGDPYVLGRGSEEVLACHRAGVPVEVVPGVTSAVAVPGAAGIPLTHRGVSHLFTVVSGHAPLTDDELRHLAGLGGTIVVLMGVNTLPMLTAGLARHGMRASMPVAIIERGFRRDQRTTLADLGGIVTLAGVARVTSPAVIVVGEVVRLAHDGDQDASVLMERAAGLAAVAT</sequence>